<dbReference type="InterPro" id="IPR000477">
    <property type="entry name" value="RT_dom"/>
</dbReference>
<sequence>KAFDTICHELIILGLVQRGVYPHVIHLVSKIYTDITYIDTKREKTDPIKILTGVKEGDPMSPVLFNLELDPLLCKLKTESQGSTEEDDLVLLSDSWDGMFSNIKILETFCELTGLHTQGES</sequence>
<feature type="non-terminal residue" evidence="2">
    <location>
        <position position="1"/>
    </location>
</feature>
<comment type="caution">
    <text evidence="2">The sequence shown here is derived from an EMBL/GenBank/DDBJ whole genome shotgun (WGS) entry which is preliminary data.</text>
</comment>
<dbReference type="PROSITE" id="PS50878">
    <property type="entry name" value="RT_POL"/>
    <property type="match status" value="1"/>
</dbReference>
<proteinExistence type="predicted"/>
<feature type="domain" description="Reverse transcriptase" evidence="1">
    <location>
        <begin position="1"/>
        <end position="121"/>
    </location>
</feature>
<name>A0A850YNP8_AEGCA</name>
<evidence type="ECO:0000313" key="3">
    <source>
        <dbReference type="Proteomes" id="UP000628412"/>
    </source>
</evidence>
<dbReference type="Proteomes" id="UP000628412">
    <property type="component" value="Unassembled WGS sequence"/>
</dbReference>
<evidence type="ECO:0000313" key="2">
    <source>
        <dbReference type="EMBL" id="NWH94917.1"/>
    </source>
</evidence>
<evidence type="ECO:0000259" key="1">
    <source>
        <dbReference type="PROSITE" id="PS50878"/>
    </source>
</evidence>
<gene>
    <name evidence="2" type="primary">Po23</name>
    <name evidence="2" type="ORF">AEGCAU_R14812</name>
</gene>
<dbReference type="Pfam" id="PF00078">
    <property type="entry name" value="RVT_1"/>
    <property type="match status" value="1"/>
</dbReference>
<dbReference type="AlphaFoldDB" id="A0A850YNP8"/>
<reference evidence="2" key="1">
    <citation type="submission" date="2019-10" db="EMBL/GenBank/DDBJ databases">
        <title>Bird 10,000 Genomes (B10K) Project - Family phase.</title>
        <authorList>
            <person name="Zhang G."/>
        </authorList>
    </citation>
    <scope>NUCLEOTIDE SEQUENCE</scope>
    <source>
        <strain evidence="2">B10K-DU-002-10</strain>
        <tissue evidence="2">Muscle</tissue>
    </source>
</reference>
<dbReference type="EMBL" id="WEIU01022242">
    <property type="protein sequence ID" value="NWH94917.1"/>
    <property type="molecule type" value="Genomic_DNA"/>
</dbReference>
<keyword evidence="3" id="KW-1185">Reference proteome</keyword>
<protein>
    <submittedName>
        <fullName evidence="2">PO23 protein</fullName>
    </submittedName>
</protein>
<accession>A0A850YNP8</accession>
<organism evidence="2 3">
    <name type="scientific">Aegithalos caudatus</name>
    <name type="common">Long-tailed tit</name>
    <name type="synonym">Acredula caudata</name>
    <dbReference type="NCBI Taxonomy" id="73327"/>
    <lineage>
        <taxon>Eukaryota</taxon>
        <taxon>Metazoa</taxon>
        <taxon>Chordata</taxon>
        <taxon>Craniata</taxon>
        <taxon>Vertebrata</taxon>
        <taxon>Euteleostomi</taxon>
        <taxon>Archelosauria</taxon>
        <taxon>Archosauria</taxon>
        <taxon>Dinosauria</taxon>
        <taxon>Saurischia</taxon>
        <taxon>Theropoda</taxon>
        <taxon>Coelurosauria</taxon>
        <taxon>Aves</taxon>
        <taxon>Neognathae</taxon>
        <taxon>Neoaves</taxon>
        <taxon>Telluraves</taxon>
        <taxon>Australaves</taxon>
        <taxon>Passeriformes</taxon>
        <taxon>Sylvioidea</taxon>
        <taxon>Aegithalidae</taxon>
        <taxon>Aegithalos</taxon>
    </lineage>
</organism>
<feature type="non-terminal residue" evidence="2">
    <location>
        <position position="121"/>
    </location>
</feature>